<gene>
    <name evidence="2" type="ORF">O181_037161</name>
</gene>
<feature type="compositionally biased region" description="Acidic residues" evidence="1">
    <location>
        <begin position="88"/>
        <end position="105"/>
    </location>
</feature>
<reference evidence="2" key="1">
    <citation type="submission" date="2021-03" db="EMBL/GenBank/DDBJ databases">
        <title>Draft genome sequence of rust myrtle Austropuccinia psidii MF-1, a brazilian biotype.</title>
        <authorList>
            <person name="Quecine M.C."/>
            <person name="Pachon D.M.R."/>
            <person name="Bonatelli M.L."/>
            <person name="Correr F.H."/>
            <person name="Franceschini L.M."/>
            <person name="Leite T.F."/>
            <person name="Margarido G.R.A."/>
            <person name="Almeida C.A."/>
            <person name="Ferrarezi J.A."/>
            <person name="Labate C.A."/>
        </authorList>
    </citation>
    <scope>NUCLEOTIDE SEQUENCE</scope>
    <source>
        <strain evidence="2">MF-1</strain>
    </source>
</reference>
<dbReference type="Proteomes" id="UP000765509">
    <property type="component" value="Unassembled WGS sequence"/>
</dbReference>
<dbReference type="AlphaFoldDB" id="A0A9Q3D5N9"/>
<dbReference type="EMBL" id="AVOT02014189">
    <property type="protein sequence ID" value="MBW0497446.1"/>
    <property type="molecule type" value="Genomic_DNA"/>
</dbReference>
<proteinExistence type="predicted"/>
<keyword evidence="3" id="KW-1185">Reference proteome</keyword>
<organism evidence="2 3">
    <name type="scientific">Austropuccinia psidii MF-1</name>
    <dbReference type="NCBI Taxonomy" id="1389203"/>
    <lineage>
        <taxon>Eukaryota</taxon>
        <taxon>Fungi</taxon>
        <taxon>Dikarya</taxon>
        <taxon>Basidiomycota</taxon>
        <taxon>Pucciniomycotina</taxon>
        <taxon>Pucciniomycetes</taxon>
        <taxon>Pucciniales</taxon>
        <taxon>Sphaerophragmiaceae</taxon>
        <taxon>Austropuccinia</taxon>
    </lineage>
</organism>
<evidence type="ECO:0000256" key="1">
    <source>
        <dbReference type="SAM" id="MobiDB-lite"/>
    </source>
</evidence>
<evidence type="ECO:0000313" key="3">
    <source>
        <dbReference type="Proteomes" id="UP000765509"/>
    </source>
</evidence>
<accession>A0A9Q3D5N9</accession>
<comment type="caution">
    <text evidence="2">The sequence shown here is derived from an EMBL/GenBank/DDBJ whole genome shotgun (WGS) entry which is preliminary data.</text>
</comment>
<feature type="region of interest" description="Disordered" evidence="1">
    <location>
        <begin position="1"/>
        <end position="130"/>
    </location>
</feature>
<feature type="compositionally biased region" description="Low complexity" evidence="1">
    <location>
        <begin position="65"/>
        <end position="76"/>
    </location>
</feature>
<sequence>MPIQHLPLARQTRSQARSQAVLTPTPRAPLDGIPAVPQLRAQLDRGPTMEGGAPSRKEGIGPRRSSSFSGVVGGFSELSRTSLKVPGEDDDDEEENSVEEEESEGTEAAPAPVGESQGIGKPTLAQSDQPASHQYELSLLAIMQKMTQIMANLQPASSESSITPAFKTIYEGTRMLLWDSALQIRSFIHSFQLIFHNDLENSSQDRKKVLYAT</sequence>
<feature type="compositionally biased region" description="Polar residues" evidence="1">
    <location>
        <begin position="11"/>
        <end position="22"/>
    </location>
</feature>
<name>A0A9Q3D5N9_9BASI</name>
<evidence type="ECO:0000313" key="2">
    <source>
        <dbReference type="EMBL" id="MBW0497446.1"/>
    </source>
</evidence>
<protein>
    <submittedName>
        <fullName evidence="2">Uncharacterized protein</fullName>
    </submittedName>
</protein>